<dbReference type="AlphaFoldDB" id="A0A3N0VLW7"/>
<protein>
    <recommendedName>
        <fullName evidence="3">Pyridoxamine 5'-phosphate oxidase putative domain-containing protein</fullName>
    </recommendedName>
</protein>
<dbReference type="SUPFAM" id="SSF50475">
    <property type="entry name" value="FMN-binding split barrel"/>
    <property type="match status" value="1"/>
</dbReference>
<keyword evidence="2" id="KW-1185">Reference proteome</keyword>
<dbReference type="Proteomes" id="UP000282106">
    <property type="component" value="Unassembled WGS sequence"/>
</dbReference>
<accession>A0A3N0VLW7</accession>
<dbReference type="InParanoid" id="A0A3N0VLW7"/>
<dbReference type="InterPro" id="IPR012349">
    <property type="entry name" value="Split_barrel_FMN-bd"/>
</dbReference>
<gene>
    <name evidence="1" type="ORF">ED208_04280</name>
</gene>
<evidence type="ECO:0008006" key="3">
    <source>
        <dbReference type="Google" id="ProtNLM"/>
    </source>
</evidence>
<comment type="caution">
    <text evidence="1">The sequence shown here is derived from an EMBL/GenBank/DDBJ whole genome shotgun (WGS) entry which is preliminary data.</text>
</comment>
<sequence>MPSRAAALTLAAEHQAFIQGGVSITAGSVNAEHLPSMARAIGCAVNADGRQVRLLFCPVRAGGLLADIAAGGRVAVTFSQPTSNRTLQLKGRDARVEAGSAEDEALRERYARAFVADLAKLHFPEALVRVLLQVLAPAPVAVVFQPEAAYSQTPGPGAGAALP</sequence>
<proteinExistence type="predicted"/>
<reference evidence="1 2" key="1">
    <citation type="submission" date="2018-10" db="EMBL/GenBank/DDBJ databases">
        <authorList>
            <person name="Chen W.-M."/>
        </authorList>
    </citation>
    <scope>NUCLEOTIDE SEQUENCE [LARGE SCALE GENOMIC DNA]</scope>
    <source>
        <strain evidence="1 2">THS-13</strain>
    </source>
</reference>
<organism evidence="1 2">
    <name type="scientific">Stagnimonas aquatica</name>
    <dbReference type="NCBI Taxonomy" id="2689987"/>
    <lineage>
        <taxon>Bacteria</taxon>
        <taxon>Pseudomonadati</taxon>
        <taxon>Pseudomonadota</taxon>
        <taxon>Gammaproteobacteria</taxon>
        <taxon>Nevskiales</taxon>
        <taxon>Nevskiaceae</taxon>
        <taxon>Stagnimonas</taxon>
    </lineage>
</organism>
<evidence type="ECO:0000313" key="1">
    <source>
        <dbReference type="EMBL" id="ROH93747.1"/>
    </source>
</evidence>
<dbReference type="EMBL" id="RJVO01000001">
    <property type="protein sequence ID" value="ROH93747.1"/>
    <property type="molecule type" value="Genomic_DNA"/>
</dbReference>
<evidence type="ECO:0000313" key="2">
    <source>
        <dbReference type="Proteomes" id="UP000282106"/>
    </source>
</evidence>
<name>A0A3N0VLW7_9GAMM</name>
<dbReference type="Gene3D" id="2.30.110.10">
    <property type="entry name" value="Electron Transport, Fmn-binding Protein, Chain A"/>
    <property type="match status" value="1"/>
</dbReference>
<dbReference type="RefSeq" id="WP_123210603.1">
    <property type="nucleotide sequence ID" value="NZ_RJVO01000001.1"/>
</dbReference>